<dbReference type="AlphaFoldDB" id="A0AA49JIA6"/>
<evidence type="ECO:0000256" key="9">
    <source>
        <dbReference type="ARBA" id="ARBA00023295"/>
    </source>
</evidence>
<dbReference type="SUPFAM" id="SSF49299">
    <property type="entry name" value="PKD domain"/>
    <property type="match status" value="1"/>
</dbReference>
<evidence type="ECO:0000256" key="1">
    <source>
        <dbReference type="ARBA" id="ARBA00000681"/>
    </source>
</evidence>
<dbReference type="Pfam" id="PF00942">
    <property type="entry name" value="CBM_3"/>
    <property type="match status" value="1"/>
</dbReference>
<dbReference type="Gene3D" id="2.60.40.710">
    <property type="entry name" value="Endoglucanase-like"/>
    <property type="match status" value="1"/>
</dbReference>
<evidence type="ECO:0000256" key="5">
    <source>
        <dbReference type="ARBA" id="ARBA00022729"/>
    </source>
</evidence>
<name>A0AA49JIA6_9BACT</name>
<evidence type="ECO:0000256" key="6">
    <source>
        <dbReference type="ARBA" id="ARBA00022737"/>
    </source>
</evidence>
<dbReference type="PANTHER" id="PTHR31490:SF88">
    <property type="entry name" value="BETA-XYLANASE"/>
    <property type="match status" value="1"/>
</dbReference>
<gene>
    <name evidence="15" type="ORF">K4G66_16915</name>
</gene>
<reference evidence="15" key="2">
    <citation type="journal article" date="2024" name="Antonie Van Leeuwenhoek">
        <title>Roseihalotalea indica gen. nov., sp. nov., a halophilic Bacteroidetes from mesopelagic Southwest Indian Ocean with higher carbohydrate metabolic potential.</title>
        <authorList>
            <person name="Chen B."/>
            <person name="Zhang M."/>
            <person name="Lin D."/>
            <person name="Ye J."/>
            <person name="Tang K."/>
        </authorList>
    </citation>
    <scope>NUCLEOTIDE SEQUENCE</scope>
    <source>
        <strain evidence="15">TK19036</strain>
    </source>
</reference>
<dbReference type="Pfam" id="PF18911">
    <property type="entry name" value="PKD_4"/>
    <property type="match status" value="1"/>
</dbReference>
<keyword evidence="8" id="KW-0119">Carbohydrate metabolism</keyword>
<organism evidence="15">
    <name type="scientific">Roseihalotalea indica</name>
    <dbReference type="NCBI Taxonomy" id="2867963"/>
    <lineage>
        <taxon>Bacteria</taxon>
        <taxon>Pseudomonadati</taxon>
        <taxon>Bacteroidota</taxon>
        <taxon>Cytophagia</taxon>
        <taxon>Cytophagales</taxon>
        <taxon>Catalimonadaceae</taxon>
        <taxon>Roseihalotalea</taxon>
    </lineage>
</organism>
<dbReference type="InterPro" id="IPR008965">
    <property type="entry name" value="CBM2/CBM3_carb-bd_dom_sf"/>
</dbReference>
<dbReference type="SUPFAM" id="SSF51445">
    <property type="entry name" value="(Trans)glycosidases"/>
    <property type="match status" value="1"/>
</dbReference>
<evidence type="ECO:0000256" key="8">
    <source>
        <dbReference type="ARBA" id="ARBA00023277"/>
    </source>
</evidence>
<feature type="domain" description="PKD" evidence="12">
    <location>
        <begin position="818"/>
        <end position="907"/>
    </location>
</feature>
<evidence type="ECO:0000256" key="2">
    <source>
        <dbReference type="ARBA" id="ARBA00007495"/>
    </source>
</evidence>
<dbReference type="InterPro" id="IPR008979">
    <property type="entry name" value="Galactose-bd-like_sf"/>
</dbReference>
<dbReference type="GO" id="GO:0045493">
    <property type="term" value="P:xylan catabolic process"/>
    <property type="evidence" value="ECO:0007669"/>
    <property type="project" value="UniProtKB-KW"/>
</dbReference>
<dbReference type="Gene3D" id="2.60.40.10">
    <property type="entry name" value="Immunoglobulins"/>
    <property type="match status" value="1"/>
</dbReference>
<feature type="domain" description="CBM3" evidence="13">
    <location>
        <begin position="902"/>
        <end position="1067"/>
    </location>
</feature>
<proteinExistence type="inferred from homology"/>
<dbReference type="InterPro" id="IPR001000">
    <property type="entry name" value="GH10_dom"/>
</dbReference>
<evidence type="ECO:0000313" key="15">
    <source>
        <dbReference type="EMBL" id="WKN34062.1"/>
    </source>
</evidence>
<evidence type="ECO:0000256" key="7">
    <source>
        <dbReference type="ARBA" id="ARBA00022801"/>
    </source>
</evidence>
<dbReference type="PROSITE" id="PS50093">
    <property type="entry name" value="PKD"/>
    <property type="match status" value="1"/>
</dbReference>
<dbReference type="SUPFAM" id="SSF49785">
    <property type="entry name" value="Galactose-binding domain-like"/>
    <property type="match status" value="2"/>
</dbReference>
<dbReference type="InterPro" id="IPR000601">
    <property type="entry name" value="PKD_dom"/>
</dbReference>
<dbReference type="InterPro" id="IPR026444">
    <property type="entry name" value="Secre_tail"/>
</dbReference>
<dbReference type="Pfam" id="PF00331">
    <property type="entry name" value="Glyco_hydro_10"/>
    <property type="match status" value="1"/>
</dbReference>
<dbReference type="SMART" id="SM00089">
    <property type="entry name" value="PKD"/>
    <property type="match status" value="1"/>
</dbReference>
<feature type="signal peptide" evidence="11">
    <location>
        <begin position="1"/>
        <end position="20"/>
    </location>
</feature>
<sequence>MRFLLFLLSFSLGNVYHLTAQNLITNGGFENDLASWWTDAANGSEAAFAVITDDATEGNKALNIEVVTPGANPWDVQAVNDAWASETGEIYTLNFQAKATAAGGSFKVIMQSSSSYAEQIFTLTEAWETYEWTFSAQDDGLELKLHFPNAGNFYVDGFSIPDEGEQPTTEELVLNGGFEEGNGNSFNNWWLGAGSGSATFAESTDDVVAGERAFMVTIDALGANPWDIQAVNDAWPSVSGEEYTLSFQAKSATSGGSFKAVMQIGASYAEQVFTVTDTWEEYEWTFTAQADGLELKFQFLSTGTFYLDEVSIPGEAISDEYLPIIVEAESGTVAAPSDPPVFETLTEDDFTFVRVQQDFADTQFPGNADHVISYTVEFPRAGTYDLYARLRVGAGNFSDDSFYYGNGLGEKAVDNGDDWITVNGLAAGGHTDPDEIVTGGGSEANEVWKWLKLSDYAGQGEAPIQIVVPEGSLSQTFQIGSRENGLDFDKFAFGADSVFFTVENLDNGEAGSTVPPPPPFTPTGPPIAQGQDKFLGNVYSNAQRPFFENYWNQVTPENAGKWGSVEGTRDVMNWTQLDSAYALAKNNGFLFRFHVLIWGSQQPGWIDELTPAEQLEEIEEWMSLVAERYPDIDFIEVVNEPLHQPPSYIEALGGSGETGWDWILNSFRLAKQYFPNTPLIMNDYSIFNDGNATTTYLEIIELLQAEDLIDIIGEQGHAFSTRGPVSTLVENLDRLAATGLPIQITEFDIDGPTDEVQLQDYQRIFPPLWEHPAVMGITLWGWKPGHWRTAQGAYIALENGYERPALVWLRAYVSNSAPEASFTATPTEGFAPLEVAFDASSSTDANEGDILTYSWDFGDGTTATGVTAEHTYTTVGEYTATLIVTDSLNDADTTSTLISVASPLKVQYKVLKGKWLAEDLFIWPFLRIVNEGTTAVPYDELVVRYWYTRESDPLFRSWDKEGQYFRVDYADIGRKNVNGSFVELTDPVEGADHYLEISFTSSAMLAPDTHSGTILTRSYNANLGRYNEWDDYSYGASNEDFTDWEKITLYRKQEDGSLQLLWGTEPAGAPAARTETLATKEAPEATTSEGVDRWNVYPNPTPGGNFTIEGNGLAPGESAQIQLIDFEGKEVFSQKIYQRLNVDNQKLEPGLYILRIISEDGVAVKKLKVE</sequence>
<dbReference type="Pfam" id="PF02018">
    <property type="entry name" value="CBM_4_9"/>
    <property type="match status" value="2"/>
</dbReference>
<keyword evidence="4" id="KW-0858">Xylan degradation</keyword>
<dbReference type="Gene3D" id="2.60.120.260">
    <property type="entry name" value="Galactose-binding domain-like"/>
    <property type="match status" value="2"/>
</dbReference>
<evidence type="ECO:0000256" key="10">
    <source>
        <dbReference type="ARBA" id="ARBA00023326"/>
    </source>
</evidence>
<protein>
    <recommendedName>
        <fullName evidence="3">endo-1,4-beta-xylanase</fullName>
        <ecNumber evidence="3">3.2.1.8</ecNumber>
    </recommendedName>
</protein>
<evidence type="ECO:0000259" key="13">
    <source>
        <dbReference type="PROSITE" id="PS51172"/>
    </source>
</evidence>
<dbReference type="InterPro" id="IPR003305">
    <property type="entry name" value="CenC_carb-bd"/>
</dbReference>
<dbReference type="InterPro" id="IPR017853">
    <property type="entry name" value="GH"/>
</dbReference>
<evidence type="ECO:0000256" key="4">
    <source>
        <dbReference type="ARBA" id="ARBA00022651"/>
    </source>
</evidence>
<feature type="chain" id="PRO_5041410009" description="endo-1,4-beta-xylanase" evidence="11">
    <location>
        <begin position="21"/>
        <end position="1170"/>
    </location>
</feature>
<keyword evidence="7" id="KW-0378">Hydrolase</keyword>
<dbReference type="InterPro" id="IPR001956">
    <property type="entry name" value="CBM3"/>
</dbReference>
<dbReference type="PANTHER" id="PTHR31490">
    <property type="entry name" value="GLYCOSYL HYDROLASE"/>
    <property type="match status" value="1"/>
</dbReference>
<dbReference type="InterPro" id="IPR044846">
    <property type="entry name" value="GH10"/>
</dbReference>
<dbReference type="InterPro" id="IPR035986">
    <property type="entry name" value="PKD_dom_sf"/>
</dbReference>
<feature type="domain" description="GH10" evidence="14">
    <location>
        <begin position="529"/>
        <end position="812"/>
    </location>
</feature>
<dbReference type="CDD" id="cd00146">
    <property type="entry name" value="PKD"/>
    <property type="match status" value="1"/>
</dbReference>
<evidence type="ECO:0000256" key="11">
    <source>
        <dbReference type="SAM" id="SignalP"/>
    </source>
</evidence>
<dbReference type="InterPro" id="IPR022409">
    <property type="entry name" value="PKD/Chitinase_dom"/>
</dbReference>
<dbReference type="Gene3D" id="3.20.20.80">
    <property type="entry name" value="Glycosidases"/>
    <property type="match status" value="1"/>
</dbReference>
<dbReference type="SMART" id="SM00633">
    <property type="entry name" value="Glyco_10"/>
    <property type="match status" value="1"/>
</dbReference>
<evidence type="ECO:0000259" key="14">
    <source>
        <dbReference type="PROSITE" id="PS51760"/>
    </source>
</evidence>
<dbReference type="GO" id="GO:0031176">
    <property type="term" value="F:endo-1,4-beta-xylanase activity"/>
    <property type="evidence" value="ECO:0007669"/>
    <property type="project" value="UniProtKB-EC"/>
</dbReference>
<accession>A0AA49JIA6</accession>
<keyword evidence="5 11" id="KW-0732">Signal</keyword>
<dbReference type="InterPro" id="IPR036966">
    <property type="entry name" value="CBM3_sf"/>
</dbReference>
<dbReference type="EC" id="3.2.1.8" evidence="3"/>
<dbReference type="SUPFAM" id="SSF49384">
    <property type="entry name" value="Carbohydrate-binding domain"/>
    <property type="match status" value="1"/>
</dbReference>
<keyword evidence="6" id="KW-0677">Repeat</keyword>
<comment type="similarity">
    <text evidence="2">Belongs to the glycosyl hydrolase 10 (cellulase F) family.</text>
</comment>
<dbReference type="PROSITE" id="PS51760">
    <property type="entry name" value="GH10_2"/>
    <property type="match status" value="1"/>
</dbReference>
<keyword evidence="9" id="KW-0326">Glycosidase</keyword>
<dbReference type="NCBIfam" id="TIGR04183">
    <property type="entry name" value="Por_Secre_tail"/>
    <property type="match status" value="1"/>
</dbReference>
<evidence type="ECO:0000256" key="3">
    <source>
        <dbReference type="ARBA" id="ARBA00012590"/>
    </source>
</evidence>
<dbReference type="InterPro" id="IPR013783">
    <property type="entry name" value="Ig-like_fold"/>
</dbReference>
<dbReference type="GO" id="GO:0030248">
    <property type="term" value="F:cellulose binding"/>
    <property type="evidence" value="ECO:0007669"/>
    <property type="project" value="InterPro"/>
</dbReference>
<evidence type="ECO:0000259" key="12">
    <source>
        <dbReference type="PROSITE" id="PS50093"/>
    </source>
</evidence>
<dbReference type="Pfam" id="PF18962">
    <property type="entry name" value="Por_Secre_tail"/>
    <property type="match status" value="1"/>
</dbReference>
<dbReference type="SMART" id="SM01067">
    <property type="entry name" value="CBM_3"/>
    <property type="match status" value="1"/>
</dbReference>
<keyword evidence="10" id="KW-0624">Polysaccharide degradation</keyword>
<reference evidence="15" key="1">
    <citation type="journal article" date="2023" name="Comput. Struct. Biotechnol. J.">
        <title>Discovery of a novel marine Bacteroidetes with a rich repertoire of carbohydrate-active enzymes.</title>
        <authorList>
            <person name="Chen B."/>
            <person name="Liu G."/>
            <person name="Chen Q."/>
            <person name="Wang H."/>
            <person name="Liu L."/>
            <person name="Tang K."/>
        </authorList>
    </citation>
    <scope>NUCLEOTIDE SEQUENCE</scope>
    <source>
        <strain evidence="15">TK19036</strain>
    </source>
</reference>
<dbReference type="PROSITE" id="PS51172">
    <property type="entry name" value="CBM3"/>
    <property type="match status" value="1"/>
</dbReference>
<dbReference type="EMBL" id="CP120682">
    <property type="protein sequence ID" value="WKN34062.1"/>
    <property type="molecule type" value="Genomic_DNA"/>
</dbReference>
<comment type="catalytic activity">
    <reaction evidence="1">
        <text>Endohydrolysis of (1-&gt;4)-beta-D-xylosidic linkages in xylans.</text>
        <dbReference type="EC" id="3.2.1.8"/>
    </reaction>
</comment>